<accession>A0A133ZNV5</accession>
<name>A0A133ZNV5_9BACL</name>
<dbReference type="RefSeq" id="WP_060914816.1">
    <property type="nucleotide sequence ID" value="NZ_KQ959995.1"/>
</dbReference>
<dbReference type="PATRIC" id="fig|1379.3.peg.1817"/>
<evidence type="ECO:0000313" key="2">
    <source>
        <dbReference type="Proteomes" id="UP000070355"/>
    </source>
</evidence>
<reference evidence="2" key="1">
    <citation type="submission" date="2016-01" db="EMBL/GenBank/DDBJ databases">
        <authorList>
            <person name="Mitreva M."/>
            <person name="Pepin K.H."/>
            <person name="Mihindukulasuriya K.A."/>
            <person name="Fulton R."/>
            <person name="Fronick C."/>
            <person name="O'Laughlin M."/>
            <person name="Miner T."/>
            <person name="Herter B."/>
            <person name="Rosa B.A."/>
            <person name="Cordes M."/>
            <person name="Tomlinson C."/>
            <person name="Wollam A."/>
            <person name="Palsikar V.B."/>
            <person name="Mardis E.R."/>
            <person name="Wilson R.K."/>
        </authorList>
    </citation>
    <scope>NUCLEOTIDE SEQUENCE [LARGE SCALE GENOMIC DNA]</scope>
    <source>
        <strain evidence="2">DNF01167</strain>
    </source>
</reference>
<evidence type="ECO:0008006" key="3">
    <source>
        <dbReference type="Google" id="ProtNLM"/>
    </source>
</evidence>
<sequence>MSYSRDYIFEKIIEKLPTLKIHERREKENSVFILEYENRRAKIDIDSFVRKLGDKKTNESDKKIEEFVYYIVGNFNAQKKLSIDDITEDELLENIFPVVRASSFNKDNEKNLVSFDHTNETRIYLAYDFKDGYKLLDGSFLSRFSRTEEEFLGFAKDNLEKLPLKYNVDEVAGNKFYFLNAKDGYDGARIIDKNVLNHFYDKIGASFYVGLPHQDTLIIADVQNKQGLEVLQKMMVHFFTEGLVPITTITFKYDGKELESYFIFVE</sequence>
<proteinExistence type="predicted"/>
<gene>
    <name evidence="1" type="ORF">HMPREF3186_01822</name>
</gene>
<dbReference type="STRING" id="1379.HMPREF3186_01822"/>
<protein>
    <recommendedName>
        <fullName evidence="3">DUF1444 family protein</fullName>
    </recommendedName>
</protein>
<organism evidence="1 2">
    <name type="scientific">Gemella haemolysans</name>
    <dbReference type="NCBI Taxonomy" id="1379"/>
    <lineage>
        <taxon>Bacteria</taxon>
        <taxon>Bacillati</taxon>
        <taxon>Bacillota</taxon>
        <taxon>Bacilli</taxon>
        <taxon>Bacillales</taxon>
        <taxon>Gemellaceae</taxon>
        <taxon>Gemella</taxon>
    </lineage>
</organism>
<dbReference type="EMBL" id="LSDC01000135">
    <property type="protein sequence ID" value="KXB57125.1"/>
    <property type="molecule type" value="Genomic_DNA"/>
</dbReference>
<evidence type="ECO:0000313" key="1">
    <source>
        <dbReference type="EMBL" id="KXB57125.1"/>
    </source>
</evidence>
<dbReference type="OrthoDB" id="154553at2"/>
<dbReference type="Pfam" id="PF07285">
    <property type="entry name" value="DUF1444"/>
    <property type="match status" value="1"/>
</dbReference>
<comment type="caution">
    <text evidence="1">The sequence shown here is derived from an EMBL/GenBank/DDBJ whole genome shotgun (WGS) entry which is preliminary data.</text>
</comment>
<dbReference type="InterPro" id="IPR010838">
    <property type="entry name" value="DUF1444"/>
</dbReference>
<dbReference type="AlphaFoldDB" id="A0A133ZNV5"/>
<dbReference type="Proteomes" id="UP000070355">
    <property type="component" value="Unassembled WGS sequence"/>
</dbReference>